<evidence type="ECO:0000256" key="1">
    <source>
        <dbReference type="SAM" id="SignalP"/>
    </source>
</evidence>
<feature type="signal peptide" evidence="1">
    <location>
        <begin position="1"/>
        <end position="19"/>
    </location>
</feature>
<reference evidence="3" key="1">
    <citation type="submission" date="2011-03" db="EMBL/GenBank/DDBJ databases">
        <title>Draft genome sequence of Brevundimonas diminuta.</title>
        <authorList>
            <person name="Brown P.J.B."/>
            <person name="Buechlein A."/>
            <person name="Hemmerich C."/>
            <person name="Brun Y.V."/>
        </authorList>
    </citation>
    <scope>NUCLEOTIDE SEQUENCE [LARGE SCALE GENOMIC DNA]</scope>
    <source>
        <strain evidence="3">C19</strain>
    </source>
</reference>
<dbReference type="AlphaFoldDB" id="F4QU70"/>
<protein>
    <recommendedName>
        <fullName evidence="4">Sel1 repeat family protein</fullName>
    </recommendedName>
</protein>
<organism evidence="2 3">
    <name type="scientific">Asticcacaulis biprosthecium C19</name>
    <dbReference type="NCBI Taxonomy" id="715226"/>
    <lineage>
        <taxon>Bacteria</taxon>
        <taxon>Pseudomonadati</taxon>
        <taxon>Pseudomonadota</taxon>
        <taxon>Alphaproteobacteria</taxon>
        <taxon>Caulobacterales</taxon>
        <taxon>Caulobacteraceae</taxon>
        <taxon>Asticcacaulis</taxon>
    </lineage>
</organism>
<dbReference type="Proteomes" id="UP000006512">
    <property type="component" value="Unassembled WGS sequence"/>
</dbReference>
<feature type="chain" id="PRO_5003314476" description="Sel1 repeat family protein" evidence="1">
    <location>
        <begin position="20"/>
        <end position="332"/>
    </location>
</feature>
<proteinExistence type="predicted"/>
<evidence type="ECO:0000313" key="2">
    <source>
        <dbReference type="EMBL" id="EGF89370.1"/>
    </source>
</evidence>
<sequence length="332" mass="36417">MLVLAGLLSLALFAPAALAKPGARDLQAIAIKALNDESLYWAEADKLNAKRKLTEACVWYSRTNRSMMMADYAISAYLLLPDVPGKSVFQDGLNNLRGRRPGLQGSLTAACGNNARGMAYNAMLSEDKDFKGNKLAKLPSERAAFTSDAWQADFKFRDGSGYAQSQGYVVACQRYGEAAKAYDILIAKVLAYGALHPEFDPITIAAFAHEMAQERAIAVKGSQDVCGRDGFGEQIAAAMKSITEDIEEGEAAVAAGDRYFAVGDTIEGCSAYRETERTIMRLIDTVTYWNPRTEGHENHPKYSPYVDLTRRADVVIDALLDRLKTRCDLTKR</sequence>
<dbReference type="STRING" id="715226.ABI_47180"/>
<dbReference type="HOGENOM" id="CLU_835881_0_0_5"/>
<keyword evidence="3" id="KW-1185">Reference proteome</keyword>
<accession>F4QU70</accession>
<keyword evidence="1" id="KW-0732">Signal</keyword>
<evidence type="ECO:0000313" key="3">
    <source>
        <dbReference type="Proteomes" id="UP000006512"/>
    </source>
</evidence>
<name>F4QU70_9CAUL</name>
<dbReference type="EMBL" id="GL883081">
    <property type="protein sequence ID" value="EGF89370.1"/>
    <property type="molecule type" value="Genomic_DNA"/>
</dbReference>
<evidence type="ECO:0008006" key="4">
    <source>
        <dbReference type="Google" id="ProtNLM"/>
    </source>
</evidence>
<gene>
    <name evidence="2" type="ORF">ABI_47180</name>
</gene>